<dbReference type="KEGG" id="niy:FQ775_15300"/>
<evidence type="ECO:0000256" key="2">
    <source>
        <dbReference type="ARBA" id="ARBA00023002"/>
    </source>
</evidence>
<dbReference type="EMBL" id="CP042301">
    <property type="protein sequence ID" value="QDZ03359.1"/>
    <property type="molecule type" value="Genomic_DNA"/>
</dbReference>
<evidence type="ECO:0000313" key="4">
    <source>
        <dbReference type="Proteomes" id="UP000321389"/>
    </source>
</evidence>
<protein>
    <submittedName>
        <fullName evidence="3">Ldh family oxidoreductase</fullName>
    </submittedName>
</protein>
<dbReference type="OrthoDB" id="9811519at2"/>
<dbReference type="GO" id="GO:0016491">
    <property type="term" value="F:oxidoreductase activity"/>
    <property type="evidence" value="ECO:0007669"/>
    <property type="project" value="UniProtKB-KW"/>
</dbReference>
<organism evidence="3 4">
    <name type="scientific">Nitratireductor mangrovi</name>
    <dbReference type="NCBI Taxonomy" id="2599600"/>
    <lineage>
        <taxon>Bacteria</taxon>
        <taxon>Pseudomonadati</taxon>
        <taxon>Pseudomonadota</taxon>
        <taxon>Alphaproteobacteria</taxon>
        <taxon>Hyphomicrobiales</taxon>
        <taxon>Phyllobacteriaceae</taxon>
        <taxon>Nitratireductor</taxon>
    </lineage>
</organism>
<keyword evidence="2" id="KW-0560">Oxidoreductase</keyword>
<reference evidence="3" key="1">
    <citation type="submission" date="2020-04" db="EMBL/GenBank/DDBJ databases">
        <title>Nitratireductor sp. nov. isolated from mangrove soil.</title>
        <authorList>
            <person name="Ye Y."/>
        </authorList>
    </citation>
    <scope>NUCLEOTIDE SEQUENCE</scope>
    <source>
        <strain evidence="3">SY7</strain>
    </source>
</reference>
<dbReference type="Gene3D" id="3.30.1370.60">
    <property type="entry name" value="Hypothetical oxidoreductase yiak, domain 2"/>
    <property type="match status" value="1"/>
</dbReference>
<dbReference type="AlphaFoldDB" id="A0A5B8L678"/>
<dbReference type="Pfam" id="PF02615">
    <property type="entry name" value="Ldh_2"/>
    <property type="match status" value="1"/>
</dbReference>
<dbReference type="PANTHER" id="PTHR11091:SF0">
    <property type="entry name" value="MALATE DEHYDROGENASE"/>
    <property type="match status" value="1"/>
</dbReference>
<dbReference type="InterPro" id="IPR043144">
    <property type="entry name" value="Mal/L-sulf/L-lact_DH-like_ah"/>
</dbReference>
<name>A0A5B8L678_9HYPH</name>
<comment type="similarity">
    <text evidence="1">Belongs to the LDH2/MDH2 oxidoreductase family.</text>
</comment>
<evidence type="ECO:0000256" key="1">
    <source>
        <dbReference type="ARBA" id="ARBA00006056"/>
    </source>
</evidence>
<dbReference type="InterPro" id="IPR036111">
    <property type="entry name" value="Mal/L-sulfo/L-lacto_DH-like_sf"/>
</dbReference>
<dbReference type="Gene3D" id="1.10.1530.10">
    <property type="match status" value="1"/>
</dbReference>
<dbReference type="PANTHER" id="PTHR11091">
    <property type="entry name" value="OXIDOREDUCTASE-RELATED"/>
    <property type="match status" value="1"/>
</dbReference>
<dbReference type="Proteomes" id="UP000321389">
    <property type="component" value="Chromosome"/>
</dbReference>
<dbReference type="InterPro" id="IPR003767">
    <property type="entry name" value="Malate/L-lactate_DH-like"/>
</dbReference>
<keyword evidence="4" id="KW-1185">Reference proteome</keyword>
<accession>A0A5B8L678</accession>
<sequence>MHLTIEECHARCIAAALGAGAHAAAAESLARAVVAAEAAGNRSVGIAHLPLYLEALVEGRIDGSAQPQIEQPLPAILHVDANGGIAHLGYDLAHQRLCTAARSFGVATFAQKEAFTCGELGYFARRLANEGMVAIAATNGPALITVPGGRRPVYCTNPLAFAAPLGEGGVLLFDQSSSETAFVKVRQAAERGETIPQGWAIDAEGRPTTDAAAAVEGALLTFGGARGANIALMVEILAAGLGGANWSLDAPSISQGSASPGTGLFIVAIAPAAFGPEFPNRLAAHARRLEAEGVHIPGRGKAEMLKNAQREGLRIPRRLMEAIDAYAERA</sequence>
<evidence type="ECO:0000313" key="3">
    <source>
        <dbReference type="EMBL" id="QDZ03359.1"/>
    </source>
</evidence>
<dbReference type="InterPro" id="IPR043143">
    <property type="entry name" value="Mal/L-sulf/L-lact_DH-like_NADP"/>
</dbReference>
<dbReference type="SUPFAM" id="SSF89733">
    <property type="entry name" value="L-sulfolactate dehydrogenase-like"/>
    <property type="match status" value="1"/>
</dbReference>
<proteinExistence type="inferred from homology"/>
<gene>
    <name evidence="3" type="ORF">FQ775_15300</name>
</gene>